<dbReference type="OrthoDB" id="1121756at2"/>
<accession>A0A6P1QX68</accession>
<dbReference type="PROSITE" id="PS51257">
    <property type="entry name" value="PROKAR_LIPOPROTEIN"/>
    <property type="match status" value="1"/>
</dbReference>
<name>A0A6P1QX68_9FLAO</name>
<evidence type="ECO:0000313" key="2">
    <source>
        <dbReference type="Proteomes" id="UP000464318"/>
    </source>
</evidence>
<dbReference type="EMBL" id="CP029149">
    <property type="protein sequence ID" value="QHN65593.1"/>
    <property type="molecule type" value="Genomic_DNA"/>
</dbReference>
<keyword evidence="2" id="KW-1185">Reference proteome</keyword>
<proteinExistence type="predicted"/>
<reference evidence="1 2" key="1">
    <citation type="submission" date="2018-04" db="EMBL/GenBank/DDBJ databases">
        <title>Characteristic and Complete Genome Sequencing of A Novel Member of Infective Endocarditis Causative Bacteria: Bergeyella cardium QL-PH.</title>
        <authorList>
            <person name="Pan H."/>
            <person name="Sun E."/>
            <person name="Zhang Y."/>
        </authorList>
    </citation>
    <scope>NUCLEOTIDE SEQUENCE [LARGE SCALE GENOMIC DNA]</scope>
    <source>
        <strain evidence="1 2">HPQL</strain>
    </source>
</reference>
<sequence length="156" mass="17396">MKNLFLIGALGSALAVASCSPTKIAQNKKNKTDFAKLKGNWQITSVDYDHNYRVKPFDEGIDAQCFVGSQWKLVPNNYSGTYALLGEGRCPSFSRVIKFELVDGAEFKFKKIVEGTKAKDNIAGYSLYLLDQTDTSFSLEQNVSGVRIVYNFQKTN</sequence>
<dbReference type="AlphaFoldDB" id="A0A6P1QX68"/>
<organism evidence="1 2">
    <name type="scientific">Bergeyella cardium</name>
    <dbReference type="NCBI Taxonomy" id="1585976"/>
    <lineage>
        <taxon>Bacteria</taxon>
        <taxon>Pseudomonadati</taxon>
        <taxon>Bacteroidota</taxon>
        <taxon>Flavobacteriia</taxon>
        <taxon>Flavobacteriales</taxon>
        <taxon>Weeksellaceae</taxon>
        <taxon>Bergeyella</taxon>
    </lineage>
</organism>
<evidence type="ECO:0000313" key="1">
    <source>
        <dbReference type="EMBL" id="QHN65593.1"/>
    </source>
</evidence>
<dbReference type="RefSeq" id="WP_120489731.1">
    <property type="nucleotide sequence ID" value="NZ_CP029149.1"/>
</dbReference>
<dbReference type="Proteomes" id="UP000464318">
    <property type="component" value="Chromosome"/>
</dbReference>
<dbReference type="KEGG" id="bcad:DBX24_06710"/>
<gene>
    <name evidence="1" type="ORF">DBX24_06710</name>
</gene>
<protein>
    <submittedName>
        <fullName evidence="1">Uncharacterized protein</fullName>
    </submittedName>
</protein>